<organism evidence="3 4">
    <name type="scientific">Bacteroides clarus</name>
    <dbReference type="NCBI Taxonomy" id="626929"/>
    <lineage>
        <taxon>Bacteria</taxon>
        <taxon>Pseudomonadati</taxon>
        <taxon>Bacteroidota</taxon>
        <taxon>Bacteroidia</taxon>
        <taxon>Bacteroidales</taxon>
        <taxon>Bacteroidaceae</taxon>
        <taxon>Bacteroides</taxon>
    </lineage>
</organism>
<sequence length="178" mass="20056">MAEDIKENEMNSGKPARLRGIDVDGNSVSPTLQEVVGAMPMATTYSEGIMRAFHARKVEGVVYATSDKNLFVYKTTLNTWDDLYATFRICALYASGEIEYADCFFVCVNKAGQIYFKKVGVLTAIIKSFVLQGIVYFYMEFKTGYGRAIVYPDFNLRDFELTDMTDIPTDAEHITPIQ</sequence>
<keyword evidence="2" id="KW-0472">Membrane</keyword>
<dbReference type="AlphaFoldDB" id="A0A1Y3Z1D0"/>
<keyword evidence="2" id="KW-1133">Transmembrane helix</keyword>
<evidence type="ECO:0000256" key="2">
    <source>
        <dbReference type="SAM" id="Phobius"/>
    </source>
</evidence>
<dbReference type="EMBL" id="NFII01000005">
    <property type="protein sequence ID" value="OUO01410.1"/>
    <property type="molecule type" value="Genomic_DNA"/>
</dbReference>
<evidence type="ECO:0000313" key="3">
    <source>
        <dbReference type="EMBL" id="OUO01410.1"/>
    </source>
</evidence>
<gene>
    <name evidence="3" type="ORF">B5F97_07070</name>
</gene>
<dbReference type="RefSeq" id="WP_087425879.1">
    <property type="nucleotide sequence ID" value="NZ_JADPBW010000001.1"/>
</dbReference>
<proteinExistence type="predicted"/>
<comment type="caution">
    <text evidence="3">The sequence shown here is derived from an EMBL/GenBank/DDBJ whole genome shotgun (WGS) entry which is preliminary data.</text>
</comment>
<name>A0A1Y3Z1D0_9BACE</name>
<accession>A0A1Y3Z1D0</accession>
<dbReference type="Proteomes" id="UP000195386">
    <property type="component" value="Unassembled WGS sequence"/>
</dbReference>
<reference evidence="4" key="1">
    <citation type="submission" date="2017-04" db="EMBL/GenBank/DDBJ databases">
        <title>Function of individual gut microbiota members based on whole genome sequencing of pure cultures obtained from chicken caecum.</title>
        <authorList>
            <person name="Medvecky M."/>
            <person name="Cejkova D."/>
            <person name="Polansky O."/>
            <person name="Karasova D."/>
            <person name="Kubasova T."/>
            <person name="Cizek A."/>
            <person name="Rychlik I."/>
        </authorList>
    </citation>
    <scope>NUCLEOTIDE SEQUENCE [LARGE SCALE GENOMIC DNA]</scope>
    <source>
        <strain evidence="4">An43</strain>
    </source>
</reference>
<protein>
    <submittedName>
        <fullName evidence="3">Uncharacterized protein</fullName>
    </submittedName>
</protein>
<evidence type="ECO:0000256" key="1">
    <source>
        <dbReference type="SAM" id="MobiDB-lite"/>
    </source>
</evidence>
<feature type="region of interest" description="Disordered" evidence="1">
    <location>
        <begin position="1"/>
        <end position="25"/>
    </location>
</feature>
<evidence type="ECO:0000313" key="4">
    <source>
        <dbReference type="Proteomes" id="UP000195386"/>
    </source>
</evidence>
<keyword evidence="2" id="KW-0812">Transmembrane</keyword>
<feature type="transmembrane region" description="Helical" evidence="2">
    <location>
        <begin position="119"/>
        <end position="139"/>
    </location>
</feature>